<accession>A0A930UW64</accession>
<name>A0A930UW64_9PAST</name>
<organism evidence="1">
    <name type="scientific">Gallibacterium anatis</name>
    <dbReference type="NCBI Taxonomy" id="750"/>
    <lineage>
        <taxon>Bacteria</taxon>
        <taxon>Pseudomonadati</taxon>
        <taxon>Pseudomonadota</taxon>
        <taxon>Gammaproteobacteria</taxon>
        <taxon>Pasteurellales</taxon>
        <taxon>Pasteurellaceae</taxon>
        <taxon>Gallibacterium</taxon>
    </lineage>
</organism>
<dbReference type="AlphaFoldDB" id="A0A930UW64"/>
<proteinExistence type="predicted"/>
<gene>
    <name evidence="1" type="ORF">INT80_05690</name>
</gene>
<comment type="caution">
    <text evidence="1">The sequence shown here is derived from an EMBL/GenBank/DDBJ whole genome shotgun (WGS) entry which is preliminary data.</text>
</comment>
<protein>
    <submittedName>
        <fullName evidence="1">Uncharacterized protein</fullName>
    </submittedName>
</protein>
<sequence length="69" mass="7795">MFGDQSFEAQQTYAQLTSKERRNEAIRLLDERIENAATKPLDLETTERLNTFVDGVVIAAHLKSISAEI</sequence>
<dbReference type="EMBL" id="JADION010000012">
    <property type="protein sequence ID" value="MBF4102525.1"/>
    <property type="molecule type" value="Genomic_DNA"/>
</dbReference>
<reference evidence="1" key="1">
    <citation type="submission" date="2020-11" db="EMBL/GenBank/DDBJ databases">
        <title>Gallibacterium anatis 1637, full genome, WGS.</title>
        <authorList>
            <person name="Laishevtcev A.I."/>
            <person name="Yakimova E.A."/>
            <person name="Petkovich D."/>
            <person name="Stepanova T.V."/>
            <person name="Kalendr R.S."/>
            <person name="Rubalsky E.O."/>
            <person name="Zulkarneev E.R."/>
            <person name="Aleshkin A.V."/>
        </authorList>
    </citation>
    <scope>NUCLEOTIDE SEQUENCE</scope>
    <source>
        <strain evidence="1">1637</strain>
    </source>
</reference>
<evidence type="ECO:0000313" key="1">
    <source>
        <dbReference type="EMBL" id="MBF4102525.1"/>
    </source>
</evidence>